<dbReference type="InterPro" id="IPR047928">
    <property type="entry name" value="Perm_prefix_1"/>
</dbReference>
<keyword evidence="3" id="KW-1185">Reference proteome</keyword>
<comment type="caution">
    <text evidence="2">The sequence shown here is derived from an EMBL/GenBank/DDBJ whole genome shotgun (WGS) entry which is preliminary data.</text>
</comment>
<protein>
    <submittedName>
        <fullName evidence="2">Uncharacterized protein</fullName>
    </submittedName>
</protein>
<feature type="transmembrane region" description="Helical" evidence="1">
    <location>
        <begin position="79"/>
        <end position="98"/>
    </location>
</feature>
<dbReference type="OrthoDB" id="1909850at2"/>
<keyword evidence="1" id="KW-0812">Transmembrane</keyword>
<name>A0A2T0BKN7_9CLOT</name>
<feature type="transmembrane region" description="Helical" evidence="1">
    <location>
        <begin position="149"/>
        <end position="168"/>
    </location>
</feature>
<keyword evidence="1" id="KW-0472">Membrane</keyword>
<keyword evidence="1" id="KW-1133">Transmembrane helix</keyword>
<proteinExistence type="predicted"/>
<dbReference type="EMBL" id="PVXQ01000002">
    <property type="protein sequence ID" value="PRR84362.1"/>
    <property type="molecule type" value="Genomic_DNA"/>
</dbReference>
<dbReference type="NCBIfam" id="NF038403">
    <property type="entry name" value="perm_prefix_1"/>
    <property type="match status" value="1"/>
</dbReference>
<feature type="transmembrane region" description="Helical" evidence="1">
    <location>
        <begin position="188"/>
        <end position="208"/>
    </location>
</feature>
<accession>A0A2T0BKN7</accession>
<dbReference type="RefSeq" id="WP_106058327.1">
    <property type="nucleotide sequence ID" value="NZ_PVXQ01000002.1"/>
</dbReference>
<gene>
    <name evidence="2" type="ORF">CLVI_02880</name>
</gene>
<evidence type="ECO:0000313" key="3">
    <source>
        <dbReference type="Proteomes" id="UP000239471"/>
    </source>
</evidence>
<evidence type="ECO:0000313" key="2">
    <source>
        <dbReference type="EMBL" id="PRR84362.1"/>
    </source>
</evidence>
<reference evidence="2 3" key="1">
    <citation type="submission" date="2018-03" db="EMBL/GenBank/DDBJ databases">
        <title>Genome sequence of Clostridium vincentii DSM 10228.</title>
        <authorList>
            <person name="Poehlein A."/>
            <person name="Daniel R."/>
        </authorList>
    </citation>
    <scope>NUCLEOTIDE SEQUENCE [LARGE SCALE GENOMIC DNA]</scope>
    <source>
        <strain evidence="2 3">DSM 10228</strain>
    </source>
</reference>
<dbReference type="AlphaFoldDB" id="A0A2T0BKN7"/>
<evidence type="ECO:0000256" key="1">
    <source>
        <dbReference type="SAM" id="Phobius"/>
    </source>
</evidence>
<organism evidence="2 3">
    <name type="scientific">Clostridium vincentii</name>
    <dbReference type="NCBI Taxonomy" id="52704"/>
    <lineage>
        <taxon>Bacteria</taxon>
        <taxon>Bacillati</taxon>
        <taxon>Bacillota</taxon>
        <taxon>Clostridia</taxon>
        <taxon>Eubacteriales</taxon>
        <taxon>Clostridiaceae</taxon>
        <taxon>Clostridium</taxon>
    </lineage>
</organism>
<feature type="transmembrane region" description="Helical" evidence="1">
    <location>
        <begin position="104"/>
        <end position="122"/>
    </location>
</feature>
<sequence length="228" mass="26682">MERLKKHVDSIFSRYKEDKQIRELKYEVLSNLEAKVEDLTSNGMDYNEAIKTAINSIDNIDYLINGNKEVYITKYKLEYLQMILIYLLVGWIITIPLSILRQGILINFILLISSIVTGIRYLSLRKKNGDFIHCKDFINLQFSLKIRKIAWSIWILFIIIYLVFITAIQFGSNVWFSRPVIIDGPYQFAILLISYLIPLISVIIPLYFSLAPKLIIKYEVGEDNEDKE</sequence>
<dbReference type="Proteomes" id="UP000239471">
    <property type="component" value="Unassembled WGS sequence"/>
</dbReference>